<dbReference type="InterPro" id="IPR036872">
    <property type="entry name" value="CH_dom_sf"/>
</dbReference>
<dbReference type="SUPFAM" id="SSF47576">
    <property type="entry name" value="Calponin-homology domain, CH-domain"/>
    <property type="match status" value="1"/>
</dbReference>
<gene>
    <name evidence="3" type="ORF">RIMI_LOCUS1373244</name>
</gene>
<keyword evidence="4" id="KW-1185">Reference proteome</keyword>
<feature type="region of interest" description="Disordered" evidence="1">
    <location>
        <begin position="19"/>
        <end position="102"/>
    </location>
</feature>
<name>A0ABN9KVQ0_9NEOB</name>
<protein>
    <recommendedName>
        <fullName evidence="2">Calponin-homology (CH) domain-containing protein</fullName>
    </recommendedName>
</protein>
<feature type="domain" description="Calponin-homology (CH)" evidence="2">
    <location>
        <begin position="249"/>
        <end position="292"/>
    </location>
</feature>
<evidence type="ECO:0000256" key="1">
    <source>
        <dbReference type="SAM" id="MobiDB-lite"/>
    </source>
</evidence>
<accession>A0ABN9KVQ0</accession>
<dbReference type="InterPro" id="IPR001715">
    <property type="entry name" value="CH_dom"/>
</dbReference>
<evidence type="ECO:0000259" key="2">
    <source>
        <dbReference type="PROSITE" id="PS50021"/>
    </source>
</evidence>
<dbReference type="EMBL" id="CAUEEQ010001780">
    <property type="protein sequence ID" value="CAJ0920829.1"/>
    <property type="molecule type" value="Genomic_DNA"/>
</dbReference>
<evidence type="ECO:0000313" key="3">
    <source>
        <dbReference type="EMBL" id="CAJ0920829.1"/>
    </source>
</evidence>
<comment type="caution">
    <text evidence="3">The sequence shown here is derived from an EMBL/GenBank/DDBJ whole genome shotgun (WGS) entry which is preliminary data.</text>
</comment>
<dbReference type="Pfam" id="PF00307">
    <property type="entry name" value="CH"/>
    <property type="match status" value="1"/>
</dbReference>
<proteinExistence type="predicted"/>
<sequence length="292" mass="32250">MGNVCGCVRAEKEECYIDPAKAPFTPAKNSSGRKFFKRRKSDKRKEPETCGGAEATNDDVEKTEDGCNPEDFVVSVGGAYPRGTSDGQRSPKHGSSSRSSAGDSAVIFHCDQHTKPTAQKEVISLENFAVTRHLSFPNIPNKLTFLPYADVCPQRKASSLSSIDRVTAPWKTRTSCFFEERDKSDVKGVTKVKSSDCVVYARYFTAGEIARPSYATSPSHVPKDSQVHCAPSPACQISDIHVTGESEDMSAKEKLLLWTQQAADGYSGIRCENFTTCWRDGRLFNAIIHRYR</sequence>
<dbReference type="PROSITE" id="PS50021">
    <property type="entry name" value="CH"/>
    <property type="match status" value="1"/>
</dbReference>
<dbReference type="InterPro" id="IPR043197">
    <property type="entry name" value="Plakin"/>
</dbReference>
<dbReference type="PANTHER" id="PTHR23169">
    <property type="entry name" value="ENVOPLAKIN"/>
    <property type="match status" value="1"/>
</dbReference>
<evidence type="ECO:0000313" key="4">
    <source>
        <dbReference type="Proteomes" id="UP001176940"/>
    </source>
</evidence>
<organism evidence="3 4">
    <name type="scientific">Ranitomeya imitator</name>
    <name type="common">mimic poison frog</name>
    <dbReference type="NCBI Taxonomy" id="111125"/>
    <lineage>
        <taxon>Eukaryota</taxon>
        <taxon>Metazoa</taxon>
        <taxon>Chordata</taxon>
        <taxon>Craniata</taxon>
        <taxon>Vertebrata</taxon>
        <taxon>Euteleostomi</taxon>
        <taxon>Amphibia</taxon>
        <taxon>Batrachia</taxon>
        <taxon>Anura</taxon>
        <taxon>Neobatrachia</taxon>
        <taxon>Hyloidea</taxon>
        <taxon>Dendrobatidae</taxon>
        <taxon>Dendrobatinae</taxon>
        <taxon>Ranitomeya</taxon>
    </lineage>
</organism>
<reference evidence="3" key="1">
    <citation type="submission" date="2023-07" db="EMBL/GenBank/DDBJ databases">
        <authorList>
            <person name="Stuckert A."/>
        </authorList>
    </citation>
    <scope>NUCLEOTIDE SEQUENCE</scope>
</reference>
<dbReference type="Gene3D" id="1.10.418.10">
    <property type="entry name" value="Calponin-like domain"/>
    <property type="match status" value="1"/>
</dbReference>
<dbReference type="Proteomes" id="UP001176940">
    <property type="component" value="Unassembled WGS sequence"/>
</dbReference>
<dbReference type="PANTHER" id="PTHR23169:SF24">
    <property type="entry name" value="DYSTONIN"/>
    <property type="match status" value="1"/>
</dbReference>